<name>A0A8J5VL05_ZIZPA</name>
<proteinExistence type="predicted"/>
<sequence length="138" mass="14688">MITWVAPSARAMRSPSNIPSYSAILLVVLKLSLAEYIAFCPDGDTITAPAPGPHAKYAPSGYIVQTLLDFSGVHTACGVYSATKSATTCDLIVVLVVNKMSKGDSLTTHFPILPVESLLWSISPSRYEVGTITLCAKK</sequence>
<protein>
    <submittedName>
        <fullName evidence="2">Uncharacterized protein</fullName>
    </submittedName>
</protein>
<dbReference type="EMBL" id="JAAALK010000289">
    <property type="protein sequence ID" value="KAG8051288.1"/>
    <property type="molecule type" value="Genomic_DNA"/>
</dbReference>
<feature type="signal peptide" evidence="1">
    <location>
        <begin position="1"/>
        <end position="34"/>
    </location>
</feature>
<dbReference type="AlphaFoldDB" id="A0A8J5VL05"/>
<organism evidence="2 3">
    <name type="scientific">Zizania palustris</name>
    <name type="common">Northern wild rice</name>
    <dbReference type="NCBI Taxonomy" id="103762"/>
    <lineage>
        <taxon>Eukaryota</taxon>
        <taxon>Viridiplantae</taxon>
        <taxon>Streptophyta</taxon>
        <taxon>Embryophyta</taxon>
        <taxon>Tracheophyta</taxon>
        <taxon>Spermatophyta</taxon>
        <taxon>Magnoliopsida</taxon>
        <taxon>Liliopsida</taxon>
        <taxon>Poales</taxon>
        <taxon>Poaceae</taxon>
        <taxon>BOP clade</taxon>
        <taxon>Oryzoideae</taxon>
        <taxon>Oryzeae</taxon>
        <taxon>Zizaniinae</taxon>
        <taxon>Zizania</taxon>
    </lineage>
</organism>
<keyword evidence="1" id="KW-0732">Signal</keyword>
<accession>A0A8J5VL05</accession>
<dbReference type="Proteomes" id="UP000729402">
    <property type="component" value="Unassembled WGS sequence"/>
</dbReference>
<reference evidence="2" key="1">
    <citation type="journal article" date="2021" name="bioRxiv">
        <title>Whole Genome Assembly and Annotation of Northern Wild Rice, Zizania palustris L., Supports a Whole Genome Duplication in the Zizania Genus.</title>
        <authorList>
            <person name="Haas M."/>
            <person name="Kono T."/>
            <person name="Macchietto M."/>
            <person name="Millas R."/>
            <person name="McGilp L."/>
            <person name="Shao M."/>
            <person name="Duquette J."/>
            <person name="Hirsch C.N."/>
            <person name="Kimball J."/>
        </authorList>
    </citation>
    <scope>NUCLEOTIDE SEQUENCE</scope>
    <source>
        <tissue evidence="2">Fresh leaf tissue</tissue>
    </source>
</reference>
<keyword evidence="3" id="KW-1185">Reference proteome</keyword>
<evidence type="ECO:0000313" key="2">
    <source>
        <dbReference type="EMBL" id="KAG8051288.1"/>
    </source>
</evidence>
<evidence type="ECO:0000313" key="3">
    <source>
        <dbReference type="Proteomes" id="UP000729402"/>
    </source>
</evidence>
<evidence type="ECO:0000256" key="1">
    <source>
        <dbReference type="SAM" id="SignalP"/>
    </source>
</evidence>
<gene>
    <name evidence="2" type="ORF">GUJ93_ZPchr0009g1905</name>
</gene>
<feature type="chain" id="PRO_5035152359" evidence="1">
    <location>
        <begin position="35"/>
        <end position="138"/>
    </location>
</feature>
<comment type="caution">
    <text evidence="2">The sequence shown here is derived from an EMBL/GenBank/DDBJ whole genome shotgun (WGS) entry which is preliminary data.</text>
</comment>
<reference evidence="2" key="2">
    <citation type="submission" date="2021-02" db="EMBL/GenBank/DDBJ databases">
        <authorList>
            <person name="Kimball J.A."/>
            <person name="Haas M.W."/>
            <person name="Macchietto M."/>
            <person name="Kono T."/>
            <person name="Duquette J."/>
            <person name="Shao M."/>
        </authorList>
    </citation>
    <scope>NUCLEOTIDE SEQUENCE</scope>
    <source>
        <tissue evidence="2">Fresh leaf tissue</tissue>
    </source>
</reference>